<comment type="caution">
    <text evidence="1">The sequence shown here is derived from an EMBL/GenBank/DDBJ whole genome shotgun (WGS) entry which is preliminary data.</text>
</comment>
<gene>
    <name evidence="1" type="ORF">KL940_004324</name>
</gene>
<protein>
    <submittedName>
        <fullName evidence="1">Uncharacterized protein</fullName>
    </submittedName>
</protein>
<name>A0ABQ7RS34_PICAN</name>
<dbReference type="Proteomes" id="UP001197328">
    <property type="component" value="Unassembled WGS sequence"/>
</dbReference>
<proteinExistence type="predicted"/>
<organism evidence="1 2">
    <name type="scientific">Pichia angusta</name>
    <name type="common">Yeast</name>
    <name type="synonym">Hansenula polymorpha</name>
    <dbReference type="NCBI Taxonomy" id="870730"/>
    <lineage>
        <taxon>Eukaryota</taxon>
        <taxon>Fungi</taxon>
        <taxon>Dikarya</taxon>
        <taxon>Ascomycota</taxon>
        <taxon>Saccharomycotina</taxon>
        <taxon>Pichiomycetes</taxon>
        <taxon>Pichiales</taxon>
        <taxon>Pichiaceae</taxon>
        <taxon>Ogataea</taxon>
    </lineage>
</organism>
<accession>A0ABQ7RS34</accession>
<sequence length="239" mass="27240">MEKHGVSRDLQRLVGAAEIEKAEPFYLLTKIHIVRCGSSGTARNERSWDSSSLKDRQTVAPKDASAECIEKRISPCMCATPLHKLSEGYLKYTKRSDDCLKEKFFRSKRTIDRLKIFNSSCCRDRQDICSSTQAQHWDGFNKRDKSVHTTCNEQSLHRSQPPTNVKAPLCVRFSGPHAANPVEGKTRSLQPTTETRYLVVRLKPVEARGLLFCGFTRMRMHISCAWSRAQQNCMETSQI</sequence>
<keyword evidence="2" id="KW-1185">Reference proteome</keyword>
<reference evidence="1 2" key="1">
    <citation type="journal article" date="2021" name="G3 (Bethesda)">
        <title>Genomic diversity, chromosomal rearrangements, and interspecies hybridization in the ogataea polymorpha species complex.</title>
        <authorList>
            <person name="Hanson S.J."/>
            <person name="Cinneide E.O."/>
            <person name="Salzberg L.I."/>
            <person name="Wolfe K.H."/>
            <person name="McGowan J."/>
            <person name="Fitzpatrick D.A."/>
            <person name="Matlin K."/>
        </authorList>
    </citation>
    <scope>NUCLEOTIDE SEQUENCE [LARGE SCALE GENOMIC DNA]</scope>
    <source>
        <strain evidence="1">51-138</strain>
    </source>
</reference>
<dbReference type="EMBL" id="JAHLVD010000013">
    <property type="protein sequence ID" value="KAG7846372.1"/>
    <property type="molecule type" value="Genomic_DNA"/>
</dbReference>
<evidence type="ECO:0000313" key="2">
    <source>
        <dbReference type="Proteomes" id="UP001197328"/>
    </source>
</evidence>
<evidence type="ECO:0000313" key="1">
    <source>
        <dbReference type="EMBL" id="KAG7846372.1"/>
    </source>
</evidence>